<keyword evidence="2" id="KW-1185">Reference proteome</keyword>
<dbReference type="AlphaFoldDB" id="A0A1G8R2J8"/>
<organism evidence="1 2">
    <name type="scientific">Ferrimonas sediminum</name>
    <dbReference type="NCBI Taxonomy" id="718193"/>
    <lineage>
        <taxon>Bacteria</taxon>
        <taxon>Pseudomonadati</taxon>
        <taxon>Pseudomonadota</taxon>
        <taxon>Gammaproteobacteria</taxon>
        <taxon>Alteromonadales</taxon>
        <taxon>Ferrimonadaceae</taxon>
        <taxon>Ferrimonas</taxon>
    </lineage>
</organism>
<proteinExistence type="predicted"/>
<protein>
    <submittedName>
        <fullName evidence="1">4-methyl-5(B-hydroxyethyl)-thiazole monophosphate biosynthesis</fullName>
    </submittedName>
</protein>
<dbReference type="RefSeq" id="WP_218126917.1">
    <property type="nucleotide sequence ID" value="NZ_FNEM01000005.1"/>
</dbReference>
<dbReference type="Proteomes" id="UP000199527">
    <property type="component" value="Unassembled WGS sequence"/>
</dbReference>
<reference evidence="2" key="1">
    <citation type="submission" date="2016-10" db="EMBL/GenBank/DDBJ databases">
        <authorList>
            <person name="Varghese N."/>
            <person name="Submissions S."/>
        </authorList>
    </citation>
    <scope>NUCLEOTIDE SEQUENCE [LARGE SCALE GENOMIC DNA]</scope>
    <source>
        <strain evidence="2">DSM 23317</strain>
    </source>
</reference>
<sequence>MKRVMLFLCQGLEELEAAAFTDVFGWTTTYWLEPVELVTVGLRPKVRCAWNFTIEP</sequence>
<accession>A0A1G8R2J8</accession>
<gene>
    <name evidence="1" type="ORF">SAMN04488540_10538</name>
</gene>
<dbReference type="EMBL" id="FNEM01000005">
    <property type="protein sequence ID" value="SDJ11199.1"/>
    <property type="molecule type" value="Genomic_DNA"/>
</dbReference>
<evidence type="ECO:0000313" key="1">
    <source>
        <dbReference type="EMBL" id="SDJ11199.1"/>
    </source>
</evidence>
<name>A0A1G8R2J8_9GAMM</name>
<evidence type="ECO:0000313" key="2">
    <source>
        <dbReference type="Proteomes" id="UP000199527"/>
    </source>
</evidence>